<dbReference type="InterPro" id="IPR020904">
    <property type="entry name" value="Sc_DH/Rdtase_CS"/>
</dbReference>
<dbReference type="SUPFAM" id="SSF51735">
    <property type="entry name" value="NAD(P)-binding Rossmann-fold domains"/>
    <property type="match status" value="1"/>
</dbReference>
<comment type="similarity">
    <text evidence="1 4">Belongs to the short-chain dehydrogenases/reductases (SDR) family.</text>
</comment>
<dbReference type="InterPro" id="IPR036291">
    <property type="entry name" value="NAD(P)-bd_dom_sf"/>
</dbReference>
<dbReference type="InterPro" id="IPR002347">
    <property type="entry name" value="SDR_fam"/>
</dbReference>
<evidence type="ECO:0008006" key="7">
    <source>
        <dbReference type="Google" id="ProtNLM"/>
    </source>
</evidence>
<protein>
    <recommendedName>
        <fullName evidence="7">Oxidoreductase</fullName>
    </recommendedName>
</protein>
<name>A0A4P9XGG9_9FUNG</name>
<dbReference type="STRING" id="78915.A0A4P9XGG9"/>
<proteinExistence type="inferred from homology"/>
<dbReference type="GO" id="GO:0016491">
    <property type="term" value="F:oxidoreductase activity"/>
    <property type="evidence" value="ECO:0007669"/>
    <property type="project" value="UniProtKB-KW"/>
</dbReference>
<dbReference type="PROSITE" id="PS00061">
    <property type="entry name" value="ADH_SHORT"/>
    <property type="match status" value="1"/>
</dbReference>
<dbReference type="Gene3D" id="3.40.50.720">
    <property type="entry name" value="NAD(P)-binding Rossmann-like Domain"/>
    <property type="match status" value="1"/>
</dbReference>
<evidence type="ECO:0000313" key="6">
    <source>
        <dbReference type="Proteomes" id="UP000271241"/>
    </source>
</evidence>
<accession>A0A4P9XGG9</accession>
<dbReference type="AlphaFoldDB" id="A0A4P9XGG9"/>
<dbReference type="EMBL" id="KZ993498">
    <property type="protein sequence ID" value="RKP04724.1"/>
    <property type="molecule type" value="Genomic_DNA"/>
</dbReference>
<dbReference type="PRINTS" id="PR00080">
    <property type="entry name" value="SDRFAMILY"/>
</dbReference>
<gene>
    <name evidence="5" type="ORF">THASP1DRAFT_20794</name>
</gene>
<dbReference type="PRINTS" id="PR00081">
    <property type="entry name" value="GDHRDH"/>
</dbReference>
<evidence type="ECO:0000256" key="4">
    <source>
        <dbReference type="RuleBase" id="RU000363"/>
    </source>
</evidence>
<evidence type="ECO:0000313" key="5">
    <source>
        <dbReference type="EMBL" id="RKP04724.1"/>
    </source>
</evidence>
<keyword evidence="2" id="KW-0521">NADP</keyword>
<keyword evidence="6" id="KW-1185">Reference proteome</keyword>
<dbReference type="OrthoDB" id="2102561at2759"/>
<sequence>MATAHNTQNTVVLVTGCTQGGIGYGLCCEFAQRGCTVYATARRIEAMSDLQALGIKTLKLDVTDKASIINAVKEVLAAEGHIDILVNNAGMSCTAPLLDQDLDAARRVYETNVWGPLAVAQAVAPSMMTRRAGTIVNVGSIVGHCATPWSGVYSSSKAAIHAWTNSMRVELRPYGVNMTLVYPGSIQSNIAQNAQQRFEWKEDSLFEPYKKSVLHRMVISQAPGCTTTKDFCRYVIPRILRASPPQEIYYGTLSTKFWLLSFLPVFIKVRTAACDAPAYRTADAYLYALGLYIWQKVWTSWHRR</sequence>
<evidence type="ECO:0000256" key="1">
    <source>
        <dbReference type="ARBA" id="ARBA00006484"/>
    </source>
</evidence>
<organism evidence="5 6">
    <name type="scientific">Thamnocephalis sphaerospora</name>
    <dbReference type="NCBI Taxonomy" id="78915"/>
    <lineage>
        <taxon>Eukaryota</taxon>
        <taxon>Fungi</taxon>
        <taxon>Fungi incertae sedis</taxon>
        <taxon>Zoopagomycota</taxon>
        <taxon>Zoopagomycotina</taxon>
        <taxon>Zoopagomycetes</taxon>
        <taxon>Zoopagales</taxon>
        <taxon>Sigmoideomycetaceae</taxon>
        <taxon>Thamnocephalis</taxon>
    </lineage>
</organism>
<dbReference type="GO" id="GO:0005783">
    <property type="term" value="C:endoplasmic reticulum"/>
    <property type="evidence" value="ECO:0007669"/>
    <property type="project" value="TreeGrafter"/>
</dbReference>
<evidence type="ECO:0000256" key="2">
    <source>
        <dbReference type="ARBA" id="ARBA00022857"/>
    </source>
</evidence>
<dbReference type="PANTHER" id="PTHR44169:SF6">
    <property type="entry name" value="NADPH-DEPENDENT 1-ACYLDIHYDROXYACETONE PHOSPHATE REDUCTASE"/>
    <property type="match status" value="1"/>
</dbReference>
<keyword evidence="3" id="KW-0560">Oxidoreductase</keyword>
<dbReference type="CDD" id="cd05374">
    <property type="entry name" value="17beta-HSD-like_SDR_c"/>
    <property type="match status" value="1"/>
</dbReference>
<dbReference type="PANTHER" id="PTHR44169">
    <property type="entry name" value="NADPH-DEPENDENT 1-ACYLDIHYDROXYACETONE PHOSPHATE REDUCTASE"/>
    <property type="match status" value="1"/>
</dbReference>
<dbReference type="Pfam" id="PF00106">
    <property type="entry name" value="adh_short"/>
    <property type="match status" value="1"/>
</dbReference>
<evidence type="ECO:0000256" key="3">
    <source>
        <dbReference type="ARBA" id="ARBA00023002"/>
    </source>
</evidence>
<reference evidence="6" key="1">
    <citation type="journal article" date="2018" name="Nat. Microbiol.">
        <title>Leveraging single-cell genomics to expand the fungal tree of life.</title>
        <authorList>
            <person name="Ahrendt S.R."/>
            <person name="Quandt C.A."/>
            <person name="Ciobanu D."/>
            <person name="Clum A."/>
            <person name="Salamov A."/>
            <person name="Andreopoulos B."/>
            <person name="Cheng J.F."/>
            <person name="Woyke T."/>
            <person name="Pelin A."/>
            <person name="Henrissat B."/>
            <person name="Reynolds N.K."/>
            <person name="Benny G.L."/>
            <person name="Smith M.E."/>
            <person name="James T.Y."/>
            <person name="Grigoriev I.V."/>
        </authorList>
    </citation>
    <scope>NUCLEOTIDE SEQUENCE [LARGE SCALE GENOMIC DNA]</scope>
    <source>
        <strain evidence="6">RSA 1356</strain>
    </source>
</reference>
<dbReference type="FunFam" id="3.40.50.720:FF:000261">
    <property type="entry name" value="NADPH-dependent 1-acyldihydroxyacetone phosphate reductase"/>
    <property type="match status" value="1"/>
</dbReference>
<dbReference type="Proteomes" id="UP000271241">
    <property type="component" value="Unassembled WGS sequence"/>
</dbReference>